<dbReference type="EMBL" id="CP091511">
    <property type="protein sequence ID" value="UOO90255.1"/>
    <property type="molecule type" value="Genomic_DNA"/>
</dbReference>
<keyword evidence="2" id="KW-1185">Reference proteome</keyword>
<accession>A0ABY4E5U3</accession>
<dbReference type="Pfam" id="PF05926">
    <property type="entry name" value="Phage_GPL"/>
    <property type="match status" value="1"/>
</dbReference>
<gene>
    <name evidence="1" type="ORF">LVJ82_04520</name>
</gene>
<evidence type="ECO:0000313" key="1">
    <source>
        <dbReference type="EMBL" id="UOO90255.1"/>
    </source>
</evidence>
<reference evidence="1 2" key="1">
    <citation type="journal article" date="2022" name="Res Sq">
        <title>Evolution of multicellular longitudinally dividing oral cavity symbionts (Neisseriaceae).</title>
        <authorList>
            <person name="Nyongesa S."/>
            <person name="Weber P."/>
            <person name="Bernet E."/>
            <person name="Pullido F."/>
            <person name="Nieckarz M."/>
            <person name="Delaby M."/>
            <person name="Nieves C."/>
            <person name="Viehboeck T."/>
            <person name="Krause N."/>
            <person name="Rivera-Millot A."/>
            <person name="Nakamura A."/>
            <person name="Vischer N."/>
            <person name="VanNieuwenhze M."/>
            <person name="Brun Y."/>
            <person name="Cava F."/>
            <person name="Bulgheresi S."/>
            <person name="Veyrier F."/>
        </authorList>
    </citation>
    <scope>NUCLEOTIDE SEQUENCE [LARGE SCALE GENOMIC DNA]</scope>
    <source>
        <strain evidence="1 2">SN4</strain>
    </source>
</reference>
<dbReference type="Proteomes" id="UP000832011">
    <property type="component" value="Chromosome"/>
</dbReference>
<dbReference type="RefSeq" id="WP_058355852.1">
    <property type="nucleotide sequence ID" value="NZ_CABKVG010000008.1"/>
</dbReference>
<proteinExistence type="predicted"/>
<sequence length="158" mass="17109">MNKLNFPAAASPTTQDDTITPNAFWPSISIAEYRATMNVDDSVPAVRVKTALIAAITTVSKELRAFRLAAIENGITTLAACDADEVINGESVHVHSFKQAVYSFANVEILEKYATFAATGNTAERAEAKQEQANDFRCMGHNAVADILGRNRCDSELI</sequence>
<dbReference type="InterPro" id="IPR009225">
    <property type="entry name" value="Phage_head_completion_GpL"/>
</dbReference>
<protein>
    <submittedName>
        <fullName evidence="1">Head completion/stabilization protein</fullName>
    </submittedName>
</protein>
<organism evidence="1 2">
    <name type="scientific">Vitreoscilla massiliensis</name>
    <dbReference type="NCBI Taxonomy" id="1689272"/>
    <lineage>
        <taxon>Bacteria</taxon>
        <taxon>Pseudomonadati</taxon>
        <taxon>Pseudomonadota</taxon>
        <taxon>Betaproteobacteria</taxon>
        <taxon>Neisseriales</taxon>
        <taxon>Neisseriaceae</taxon>
        <taxon>Vitreoscilla</taxon>
    </lineage>
</organism>
<evidence type="ECO:0000313" key="2">
    <source>
        <dbReference type="Proteomes" id="UP000832011"/>
    </source>
</evidence>
<name>A0ABY4E5U3_9NEIS</name>